<name>A0A9D2ECB9_9MICO</name>
<dbReference type="Pfam" id="PF00394">
    <property type="entry name" value="Cu-oxidase"/>
    <property type="match status" value="1"/>
</dbReference>
<accession>A0A9D2ECB9</accession>
<dbReference type="InterPro" id="IPR011707">
    <property type="entry name" value="Cu-oxidase-like_N"/>
</dbReference>
<evidence type="ECO:0000313" key="14">
    <source>
        <dbReference type="EMBL" id="HIZ34752.1"/>
    </source>
</evidence>
<dbReference type="PROSITE" id="PS51318">
    <property type="entry name" value="TAT"/>
    <property type="match status" value="1"/>
</dbReference>
<sequence>MALTRRQLLRYSGAGLATAAVAGTVAGCSTASTSSVSQPEEFDVPLPIPPLAESRVVGGVRTFSLRAQEGTWEFHPGTPANTWGFNGPYGGPTLRANVGERVAIEVSNDLPEDTSTHWHGMHLPAEMDGGPHQMVASGDTWRAEWQVKQAPCTLWYHPHPHGQTEQHTYSGLAGMFWLDDPGDPVAAALPHDYGVDDIPVLITDKSFDEDGQLVIDDGGNEVGLLGDVVAVNGVIGAQLAVSTRAVRLRILNASTARTYALGIPGRQVSLIATDGGLLRAPVELDRVRLSPGERAEVVLHLEPGEDVMLHSFEPELGQMVVPFAVGANDSFDVLRLVAADELADSPELPSELASFGLDPQAATVRREFRLAGREINGRQMDMTRIDETVEVGSTEIWTVINDDLSPHNFHVHDVQFEVHAIDGQPPPPELAGRKDTVYLEPNRRYELLMRFEDYTDPQMPYMYHCHLLRHEDEGLMAQFVVVAPGEEADPSMIAGHDH</sequence>
<evidence type="ECO:0000256" key="5">
    <source>
        <dbReference type="ARBA" id="ARBA00038978"/>
    </source>
</evidence>
<feature type="chain" id="PRO_5039083775" description="Multicopper oxidase CueO" evidence="10">
    <location>
        <begin position="23"/>
        <end position="498"/>
    </location>
</feature>
<dbReference type="AlphaFoldDB" id="A0A9D2ECB9"/>
<evidence type="ECO:0000256" key="1">
    <source>
        <dbReference type="ARBA" id="ARBA00010609"/>
    </source>
</evidence>
<evidence type="ECO:0000256" key="4">
    <source>
        <dbReference type="ARBA" id="ARBA00023002"/>
    </source>
</evidence>
<dbReference type="InterPro" id="IPR008972">
    <property type="entry name" value="Cupredoxin"/>
</dbReference>
<comment type="subunit">
    <text evidence="2">Monomer.</text>
</comment>
<feature type="signal peptide" evidence="10">
    <location>
        <begin position="1"/>
        <end position="22"/>
    </location>
</feature>
<dbReference type="Pfam" id="PF07731">
    <property type="entry name" value="Cu-oxidase_2"/>
    <property type="match status" value="1"/>
</dbReference>
<protein>
    <recommendedName>
        <fullName evidence="6">Multicopper oxidase CueO</fullName>
        <ecNumber evidence="5">1.16.3.4</ecNumber>
    </recommendedName>
    <alternativeName>
        <fullName evidence="7">Copper efflux oxidase</fullName>
    </alternativeName>
    <alternativeName>
        <fullName evidence="8">Cuprous oxidase</fullName>
    </alternativeName>
</protein>
<evidence type="ECO:0000259" key="13">
    <source>
        <dbReference type="Pfam" id="PF07732"/>
    </source>
</evidence>
<feature type="domain" description="Plastocyanin-like" evidence="12">
    <location>
        <begin position="369"/>
        <end position="482"/>
    </location>
</feature>
<dbReference type="InterPro" id="IPR001117">
    <property type="entry name" value="Cu-oxidase_2nd"/>
</dbReference>
<dbReference type="InterPro" id="IPR002355">
    <property type="entry name" value="Cu_oxidase_Cu_BS"/>
</dbReference>
<comment type="catalytic activity">
    <reaction evidence="9">
        <text>4 Cu(+) + O2 + 4 H(+) = 4 Cu(2+) + 2 H2O</text>
        <dbReference type="Rhea" id="RHEA:30083"/>
        <dbReference type="ChEBI" id="CHEBI:15377"/>
        <dbReference type="ChEBI" id="CHEBI:15378"/>
        <dbReference type="ChEBI" id="CHEBI:15379"/>
        <dbReference type="ChEBI" id="CHEBI:29036"/>
        <dbReference type="ChEBI" id="CHEBI:49552"/>
        <dbReference type="EC" id="1.16.3.4"/>
    </reaction>
    <physiologicalReaction direction="left-to-right" evidence="9">
        <dbReference type="Rhea" id="RHEA:30084"/>
    </physiologicalReaction>
</comment>
<evidence type="ECO:0000256" key="9">
    <source>
        <dbReference type="ARBA" id="ARBA00048092"/>
    </source>
</evidence>
<gene>
    <name evidence="14" type="ORF">H9815_03150</name>
</gene>
<dbReference type="Pfam" id="PF07732">
    <property type="entry name" value="Cu-oxidase_3"/>
    <property type="match status" value="1"/>
</dbReference>
<evidence type="ECO:0000256" key="3">
    <source>
        <dbReference type="ARBA" id="ARBA00022723"/>
    </source>
</evidence>
<evidence type="ECO:0000256" key="6">
    <source>
        <dbReference type="ARBA" id="ARBA00041027"/>
    </source>
</evidence>
<evidence type="ECO:0000256" key="8">
    <source>
        <dbReference type="ARBA" id="ARBA00043090"/>
    </source>
</evidence>
<dbReference type="CDD" id="cd13890">
    <property type="entry name" value="CuRO_3_CueO_FtsP"/>
    <property type="match status" value="1"/>
</dbReference>
<feature type="domain" description="Plastocyanin-like" evidence="13">
    <location>
        <begin position="67"/>
        <end position="181"/>
    </location>
</feature>
<comment type="similarity">
    <text evidence="1">Belongs to the multicopper oxidase family.</text>
</comment>
<dbReference type="PANTHER" id="PTHR48267">
    <property type="entry name" value="CUPREDOXIN SUPERFAMILY PROTEIN"/>
    <property type="match status" value="1"/>
</dbReference>
<evidence type="ECO:0000256" key="2">
    <source>
        <dbReference type="ARBA" id="ARBA00011245"/>
    </source>
</evidence>
<dbReference type="Proteomes" id="UP000824037">
    <property type="component" value="Unassembled WGS sequence"/>
</dbReference>
<reference evidence="14" key="2">
    <citation type="submission" date="2021-04" db="EMBL/GenBank/DDBJ databases">
        <authorList>
            <person name="Gilroy R."/>
        </authorList>
    </citation>
    <scope>NUCLEOTIDE SEQUENCE</scope>
    <source>
        <strain evidence="14">ChiGjej4B4-7305</strain>
    </source>
</reference>
<dbReference type="PROSITE" id="PS51257">
    <property type="entry name" value="PROKAR_LIPOPROTEIN"/>
    <property type="match status" value="1"/>
</dbReference>
<dbReference type="Gene3D" id="2.60.40.420">
    <property type="entry name" value="Cupredoxins - blue copper proteins"/>
    <property type="match status" value="3"/>
</dbReference>
<evidence type="ECO:0000259" key="12">
    <source>
        <dbReference type="Pfam" id="PF07731"/>
    </source>
</evidence>
<dbReference type="InterPro" id="IPR011706">
    <property type="entry name" value="Cu-oxidase_C"/>
</dbReference>
<organism evidence="14 15">
    <name type="scientific">Candidatus Ruania gallistercoris</name>
    <dbReference type="NCBI Taxonomy" id="2838746"/>
    <lineage>
        <taxon>Bacteria</taxon>
        <taxon>Bacillati</taxon>
        <taxon>Actinomycetota</taxon>
        <taxon>Actinomycetes</taxon>
        <taxon>Micrococcales</taxon>
        <taxon>Ruaniaceae</taxon>
        <taxon>Ruania</taxon>
    </lineage>
</organism>
<evidence type="ECO:0000256" key="7">
    <source>
        <dbReference type="ARBA" id="ARBA00042896"/>
    </source>
</evidence>
<dbReference type="GO" id="GO:0016491">
    <property type="term" value="F:oxidoreductase activity"/>
    <property type="evidence" value="ECO:0007669"/>
    <property type="project" value="UniProtKB-KW"/>
</dbReference>
<keyword evidence="10" id="KW-0732">Signal</keyword>
<dbReference type="EC" id="1.16.3.4" evidence="5"/>
<proteinExistence type="inferred from homology"/>
<dbReference type="CDD" id="cd04232">
    <property type="entry name" value="CuRO_1_CueO_FtsP"/>
    <property type="match status" value="1"/>
</dbReference>
<dbReference type="PANTHER" id="PTHR48267:SF1">
    <property type="entry name" value="BILIRUBIN OXIDASE"/>
    <property type="match status" value="1"/>
</dbReference>
<dbReference type="EMBL" id="DXBY01000055">
    <property type="protein sequence ID" value="HIZ34752.1"/>
    <property type="molecule type" value="Genomic_DNA"/>
</dbReference>
<dbReference type="PROSITE" id="PS00080">
    <property type="entry name" value="MULTICOPPER_OXIDASE2"/>
    <property type="match status" value="1"/>
</dbReference>
<dbReference type="InterPro" id="IPR045087">
    <property type="entry name" value="Cu-oxidase_fam"/>
</dbReference>
<reference evidence="14" key="1">
    <citation type="journal article" date="2021" name="PeerJ">
        <title>Extensive microbial diversity within the chicken gut microbiome revealed by metagenomics and culture.</title>
        <authorList>
            <person name="Gilroy R."/>
            <person name="Ravi A."/>
            <person name="Getino M."/>
            <person name="Pursley I."/>
            <person name="Horton D.L."/>
            <person name="Alikhan N.F."/>
            <person name="Baker D."/>
            <person name="Gharbi K."/>
            <person name="Hall N."/>
            <person name="Watson M."/>
            <person name="Adriaenssens E.M."/>
            <person name="Foster-Nyarko E."/>
            <person name="Jarju S."/>
            <person name="Secka A."/>
            <person name="Antonio M."/>
            <person name="Oren A."/>
            <person name="Chaudhuri R.R."/>
            <person name="La Ragione R."/>
            <person name="Hildebrand F."/>
            <person name="Pallen M.J."/>
        </authorList>
    </citation>
    <scope>NUCLEOTIDE SEQUENCE</scope>
    <source>
        <strain evidence="14">ChiGjej4B4-7305</strain>
    </source>
</reference>
<evidence type="ECO:0000259" key="11">
    <source>
        <dbReference type="Pfam" id="PF00394"/>
    </source>
</evidence>
<dbReference type="GO" id="GO:0005507">
    <property type="term" value="F:copper ion binding"/>
    <property type="evidence" value="ECO:0007669"/>
    <property type="project" value="InterPro"/>
</dbReference>
<evidence type="ECO:0000256" key="10">
    <source>
        <dbReference type="SAM" id="SignalP"/>
    </source>
</evidence>
<dbReference type="InterPro" id="IPR006311">
    <property type="entry name" value="TAT_signal"/>
</dbReference>
<dbReference type="SUPFAM" id="SSF49503">
    <property type="entry name" value="Cupredoxins"/>
    <property type="match status" value="3"/>
</dbReference>
<evidence type="ECO:0000313" key="15">
    <source>
        <dbReference type="Proteomes" id="UP000824037"/>
    </source>
</evidence>
<comment type="caution">
    <text evidence="14">The sequence shown here is derived from an EMBL/GenBank/DDBJ whole genome shotgun (WGS) entry which is preliminary data.</text>
</comment>
<keyword evidence="3" id="KW-0479">Metal-binding</keyword>
<keyword evidence="4" id="KW-0560">Oxidoreductase</keyword>
<feature type="domain" description="Plastocyanin-like" evidence="11">
    <location>
        <begin position="245"/>
        <end position="302"/>
    </location>
</feature>